<sequence>MSPPADTRTQPLTFDPPPTPAPAAARLLLARCGEDVEEAALDDRPRLVVRESTGPAPG</sequence>
<organism evidence="2">
    <name type="scientific">Streptomyces iranensis</name>
    <dbReference type="NCBI Taxonomy" id="576784"/>
    <lineage>
        <taxon>Bacteria</taxon>
        <taxon>Bacillati</taxon>
        <taxon>Actinomycetota</taxon>
        <taxon>Actinomycetes</taxon>
        <taxon>Kitasatosporales</taxon>
        <taxon>Streptomycetaceae</taxon>
        <taxon>Streptomyces</taxon>
        <taxon>Streptomyces violaceusniger group</taxon>
    </lineage>
</organism>
<evidence type="ECO:0000313" key="2">
    <source>
        <dbReference type="EMBL" id="CDR04866.1"/>
    </source>
</evidence>
<protein>
    <submittedName>
        <fullName evidence="2">Transcriptional regulator, LacI family</fullName>
    </submittedName>
</protein>
<gene>
    <name evidence="2" type="ORF">SIRAN1857</name>
</gene>
<accession>A0A060ZP95</accession>
<dbReference type="AlphaFoldDB" id="A0A060ZP95"/>
<dbReference type="HOGENOM" id="CLU_2977352_0_0_11"/>
<reference evidence="2" key="1">
    <citation type="submission" date="2014-05" db="EMBL/GenBank/DDBJ databases">
        <authorList>
            <person name="Horn Fabian"/>
        </authorList>
    </citation>
    <scope>NUCLEOTIDE SEQUENCE</scope>
</reference>
<feature type="region of interest" description="Disordered" evidence="1">
    <location>
        <begin position="1"/>
        <end position="22"/>
    </location>
</feature>
<evidence type="ECO:0000256" key="1">
    <source>
        <dbReference type="SAM" id="MobiDB-lite"/>
    </source>
</evidence>
<dbReference type="EMBL" id="LK022848">
    <property type="protein sequence ID" value="CDR04866.1"/>
    <property type="molecule type" value="Genomic_DNA"/>
</dbReference>
<feature type="region of interest" description="Disordered" evidence="1">
    <location>
        <begin position="37"/>
        <end position="58"/>
    </location>
</feature>
<proteinExistence type="predicted"/>
<name>A0A060ZP95_9ACTN</name>